<comment type="caution">
    <text evidence="11">The sequence shown here is derived from an EMBL/GenBank/DDBJ whole genome shotgun (WGS) entry which is preliminary data.</text>
</comment>
<dbReference type="Gene3D" id="1.20.5.1930">
    <property type="match status" value="1"/>
</dbReference>
<proteinExistence type="predicted"/>
<keyword evidence="12" id="KW-1185">Reference proteome</keyword>
<keyword evidence="5" id="KW-0547">Nucleotide-binding</keyword>
<dbReference type="Proteomes" id="UP000377595">
    <property type="component" value="Unassembled WGS sequence"/>
</dbReference>
<feature type="transmembrane region" description="Helical" evidence="9">
    <location>
        <begin position="80"/>
        <end position="99"/>
    </location>
</feature>
<evidence type="ECO:0000256" key="2">
    <source>
        <dbReference type="ARBA" id="ARBA00012438"/>
    </source>
</evidence>
<dbReference type="PANTHER" id="PTHR24421:SF10">
    <property type="entry name" value="NITRATE_NITRITE SENSOR PROTEIN NARQ"/>
    <property type="match status" value="1"/>
</dbReference>
<dbReference type="GO" id="GO:0000155">
    <property type="term" value="F:phosphorelay sensor kinase activity"/>
    <property type="evidence" value="ECO:0007669"/>
    <property type="project" value="InterPro"/>
</dbReference>
<feature type="transmembrane region" description="Helical" evidence="9">
    <location>
        <begin position="28"/>
        <end position="48"/>
    </location>
</feature>
<dbReference type="EC" id="2.7.13.3" evidence="2"/>
<name>A0A5M3XYP1_9ACTN</name>
<evidence type="ECO:0000256" key="8">
    <source>
        <dbReference type="ARBA" id="ARBA00023012"/>
    </source>
</evidence>
<dbReference type="InterPro" id="IPR036890">
    <property type="entry name" value="HATPase_C_sf"/>
</dbReference>
<evidence type="ECO:0000256" key="7">
    <source>
        <dbReference type="ARBA" id="ARBA00022840"/>
    </source>
</evidence>
<sequence length="559" mass="57681">MTGTDTYPRGNPVVTGTDTVSVMRWRGFTLDFLLAVAGVALCALTQQSWGGPDIPGWLTAVVVLAAGLPLGLARRTPGPVAIYLALLLAALDGVGAGILDGLQILLALTAGALARTRDWTWTLPVAALACAATAIHLASGTAPTGSVLFYTFGIIGVPVAIGRYLRSQSAAVPDGEERSPLLDILLAGGGVSFAVLGTWANWPEAEMHAWGIGLLAVLSGLALGVVRWLPGAVLLLESALLLVAAGRAPDAAASLQVLLFIALGVFASQVTWRWLLAASALTCVVTLLTAVGAGAEVTFWWLLVLATMVAAPAAIGAFVRVRRTATRREVELAAERARSDRLAERERIAREVHDIVAHHVGAMVLRAGAAEYAGATGPAAEALADIRATGHQVLEDLRGLLTVLRAPGAELPVGDPEDVMRDAAARMAGAGLEVALEIAPEVAVAPLVARASAARIVQEGLTNVLKHAGPGAPARVRVEVNDHELTVEVRNAAGGAVPMLPSSGQGIAGMRERAHALGGRLTAGPLPDGGWRLAAAFALPERGSDWDCAVTRFAKGGVR</sequence>
<dbReference type="CDD" id="cd16917">
    <property type="entry name" value="HATPase_UhpB-NarQ-NarX-like"/>
    <property type="match status" value="1"/>
</dbReference>
<feature type="transmembrane region" description="Helical" evidence="9">
    <location>
        <begin position="54"/>
        <end position="73"/>
    </location>
</feature>
<dbReference type="AlphaFoldDB" id="A0A5M3XYP1"/>
<feature type="transmembrane region" description="Helical" evidence="9">
    <location>
        <begin position="147"/>
        <end position="164"/>
    </location>
</feature>
<protein>
    <recommendedName>
        <fullName evidence="2">histidine kinase</fullName>
        <ecNumber evidence="2">2.7.13.3</ecNumber>
    </recommendedName>
</protein>
<keyword evidence="6" id="KW-0418">Kinase</keyword>
<dbReference type="EMBL" id="BLAF01000078">
    <property type="protein sequence ID" value="GES26046.1"/>
    <property type="molecule type" value="Genomic_DNA"/>
</dbReference>
<keyword evidence="9" id="KW-1133">Transmembrane helix</keyword>
<accession>A0A5M3XYP1</accession>
<keyword evidence="3" id="KW-0597">Phosphoprotein</keyword>
<keyword evidence="7" id="KW-0067">ATP-binding</keyword>
<feature type="transmembrane region" description="Helical" evidence="9">
    <location>
        <begin position="184"/>
        <end position="202"/>
    </location>
</feature>
<evidence type="ECO:0000256" key="5">
    <source>
        <dbReference type="ARBA" id="ARBA00022741"/>
    </source>
</evidence>
<keyword evidence="9" id="KW-0812">Transmembrane</keyword>
<dbReference type="GO" id="GO:0005524">
    <property type="term" value="F:ATP binding"/>
    <property type="evidence" value="ECO:0007669"/>
    <property type="project" value="UniProtKB-KW"/>
</dbReference>
<feature type="transmembrane region" description="Helical" evidence="9">
    <location>
        <begin position="299"/>
        <end position="319"/>
    </location>
</feature>
<evidence type="ECO:0000259" key="10">
    <source>
        <dbReference type="Pfam" id="PF07730"/>
    </source>
</evidence>
<feature type="transmembrane region" description="Helical" evidence="9">
    <location>
        <begin position="119"/>
        <end position="138"/>
    </location>
</feature>
<dbReference type="InterPro" id="IPR011712">
    <property type="entry name" value="Sig_transdc_His_kin_sub3_dim/P"/>
</dbReference>
<dbReference type="SUPFAM" id="SSF55874">
    <property type="entry name" value="ATPase domain of HSP90 chaperone/DNA topoisomerase II/histidine kinase"/>
    <property type="match status" value="1"/>
</dbReference>
<gene>
    <name evidence="11" type="ORF">Aple_089450</name>
</gene>
<feature type="transmembrane region" description="Helical" evidence="9">
    <location>
        <begin position="249"/>
        <end position="267"/>
    </location>
</feature>
<comment type="catalytic activity">
    <reaction evidence="1">
        <text>ATP + protein L-histidine = ADP + protein N-phospho-L-histidine.</text>
        <dbReference type="EC" id="2.7.13.3"/>
    </reaction>
</comment>
<keyword evidence="9" id="KW-0472">Membrane</keyword>
<dbReference type="InterPro" id="IPR050482">
    <property type="entry name" value="Sensor_HK_TwoCompSys"/>
</dbReference>
<dbReference type="GO" id="GO:0016020">
    <property type="term" value="C:membrane"/>
    <property type="evidence" value="ECO:0007669"/>
    <property type="project" value="InterPro"/>
</dbReference>
<evidence type="ECO:0000256" key="9">
    <source>
        <dbReference type="SAM" id="Phobius"/>
    </source>
</evidence>
<dbReference type="Pfam" id="PF07730">
    <property type="entry name" value="HisKA_3"/>
    <property type="match status" value="1"/>
</dbReference>
<evidence type="ECO:0000256" key="4">
    <source>
        <dbReference type="ARBA" id="ARBA00022679"/>
    </source>
</evidence>
<evidence type="ECO:0000256" key="3">
    <source>
        <dbReference type="ARBA" id="ARBA00022553"/>
    </source>
</evidence>
<feature type="domain" description="Signal transduction histidine kinase subgroup 3 dimerisation and phosphoacceptor" evidence="10">
    <location>
        <begin position="344"/>
        <end position="408"/>
    </location>
</feature>
<dbReference type="GO" id="GO:0046983">
    <property type="term" value="F:protein dimerization activity"/>
    <property type="evidence" value="ECO:0007669"/>
    <property type="project" value="InterPro"/>
</dbReference>
<evidence type="ECO:0000313" key="11">
    <source>
        <dbReference type="EMBL" id="GES26046.1"/>
    </source>
</evidence>
<feature type="transmembrane region" description="Helical" evidence="9">
    <location>
        <begin position="209"/>
        <end position="229"/>
    </location>
</feature>
<evidence type="ECO:0000313" key="12">
    <source>
        <dbReference type="Proteomes" id="UP000377595"/>
    </source>
</evidence>
<evidence type="ECO:0000256" key="6">
    <source>
        <dbReference type="ARBA" id="ARBA00022777"/>
    </source>
</evidence>
<feature type="transmembrane region" description="Helical" evidence="9">
    <location>
        <begin position="274"/>
        <end position="293"/>
    </location>
</feature>
<evidence type="ECO:0000256" key="1">
    <source>
        <dbReference type="ARBA" id="ARBA00000085"/>
    </source>
</evidence>
<keyword evidence="8" id="KW-0902">Two-component regulatory system</keyword>
<organism evidence="11 12">
    <name type="scientific">Acrocarpospora pleiomorpha</name>
    <dbReference type="NCBI Taxonomy" id="90975"/>
    <lineage>
        <taxon>Bacteria</taxon>
        <taxon>Bacillati</taxon>
        <taxon>Actinomycetota</taxon>
        <taxon>Actinomycetes</taxon>
        <taxon>Streptosporangiales</taxon>
        <taxon>Streptosporangiaceae</taxon>
        <taxon>Acrocarpospora</taxon>
    </lineage>
</organism>
<reference evidence="11 12" key="1">
    <citation type="submission" date="2019-10" db="EMBL/GenBank/DDBJ databases">
        <title>Whole genome shotgun sequence of Acrocarpospora pleiomorpha NBRC 16267.</title>
        <authorList>
            <person name="Ichikawa N."/>
            <person name="Kimura A."/>
            <person name="Kitahashi Y."/>
            <person name="Komaki H."/>
            <person name="Oguchi A."/>
        </authorList>
    </citation>
    <scope>NUCLEOTIDE SEQUENCE [LARGE SCALE GENOMIC DNA]</scope>
    <source>
        <strain evidence="11 12">NBRC 16267</strain>
    </source>
</reference>
<dbReference type="PANTHER" id="PTHR24421">
    <property type="entry name" value="NITRATE/NITRITE SENSOR PROTEIN NARX-RELATED"/>
    <property type="match status" value="1"/>
</dbReference>
<dbReference type="Gene3D" id="3.30.565.10">
    <property type="entry name" value="Histidine kinase-like ATPase, C-terminal domain"/>
    <property type="match status" value="1"/>
</dbReference>
<keyword evidence="4" id="KW-0808">Transferase</keyword>